<name>A0A0B7AH39_9EUPU</name>
<reference evidence="8" key="1">
    <citation type="submission" date="2014-12" db="EMBL/GenBank/DDBJ databases">
        <title>Insight into the proteome of Arion vulgaris.</title>
        <authorList>
            <person name="Aradska J."/>
            <person name="Bulat T."/>
            <person name="Smidak R."/>
            <person name="Sarate P."/>
            <person name="Gangsoo J."/>
            <person name="Sialana F."/>
            <person name="Bilban M."/>
            <person name="Lubec G."/>
        </authorList>
    </citation>
    <scope>NUCLEOTIDE SEQUENCE</scope>
    <source>
        <tissue evidence="8">Skin</tissue>
    </source>
</reference>
<feature type="compositionally biased region" description="Basic and acidic residues" evidence="5">
    <location>
        <begin position="588"/>
        <end position="605"/>
    </location>
</feature>
<feature type="compositionally biased region" description="Basic and acidic residues" evidence="5">
    <location>
        <begin position="480"/>
        <end position="492"/>
    </location>
</feature>
<feature type="region of interest" description="Disordered" evidence="5">
    <location>
        <begin position="480"/>
        <end position="634"/>
    </location>
</feature>
<keyword evidence="3" id="KW-0175">Coiled coil</keyword>
<dbReference type="GO" id="GO:0003723">
    <property type="term" value="F:RNA binding"/>
    <property type="evidence" value="ECO:0007669"/>
    <property type="project" value="TreeGrafter"/>
</dbReference>
<dbReference type="GO" id="GO:0006364">
    <property type="term" value="P:rRNA processing"/>
    <property type="evidence" value="ECO:0007669"/>
    <property type="project" value="InterPro"/>
</dbReference>
<evidence type="ECO:0000313" key="9">
    <source>
        <dbReference type="EMBL" id="CEK80114.1"/>
    </source>
</evidence>
<feature type="domain" description="NUC153" evidence="6">
    <location>
        <begin position="650"/>
        <end position="677"/>
    </location>
</feature>
<feature type="compositionally biased region" description="Basic and acidic residues" evidence="5">
    <location>
        <begin position="705"/>
        <end position="715"/>
    </location>
</feature>
<feature type="compositionally biased region" description="Acidic residues" evidence="5">
    <location>
        <begin position="154"/>
        <end position="174"/>
    </location>
</feature>
<dbReference type="InterPro" id="IPR056750">
    <property type="entry name" value="RRM_ESF1"/>
</dbReference>
<evidence type="ECO:0000259" key="7">
    <source>
        <dbReference type="Pfam" id="PF25121"/>
    </source>
</evidence>
<feature type="compositionally biased region" description="Basic residues" evidence="5">
    <location>
        <begin position="527"/>
        <end position="536"/>
    </location>
</feature>
<organism evidence="8">
    <name type="scientific">Arion vulgaris</name>
    <dbReference type="NCBI Taxonomy" id="1028688"/>
    <lineage>
        <taxon>Eukaryota</taxon>
        <taxon>Metazoa</taxon>
        <taxon>Spiralia</taxon>
        <taxon>Lophotrochozoa</taxon>
        <taxon>Mollusca</taxon>
        <taxon>Gastropoda</taxon>
        <taxon>Heterobranchia</taxon>
        <taxon>Euthyneura</taxon>
        <taxon>Panpulmonata</taxon>
        <taxon>Eupulmonata</taxon>
        <taxon>Stylommatophora</taxon>
        <taxon>Helicina</taxon>
        <taxon>Arionoidea</taxon>
        <taxon>Arionidae</taxon>
        <taxon>Arion</taxon>
    </lineage>
</organism>
<comment type="subcellular location">
    <subcellularLocation>
        <location evidence="1">Nucleus</location>
        <location evidence="1">Nucleolus</location>
    </subcellularLocation>
</comment>
<dbReference type="AlphaFoldDB" id="A0A0B7AH39"/>
<feature type="compositionally biased region" description="Polar residues" evidence="5">
    <location>
        <begin position="136"/>
        <end position="146"/>
    </location>
</feature>
<keyword evidence="4" id="KW-0539">Nucleus</keyword>
<evidence type="ECO:0000256" key="1">
    <source>
        <dbReference type="ARBA" id="ARBA00004604"/>
    </source>
</evidence>
<evidence type="ECO:0000256" key="3">
    <source>
        <dbReference type="ARBA" id="ARBA00023054"/>
    </source>
</evidence>
<sequence>MEDIKNDPRFAHIATDPKFRIMPKSKRKVKIDSRFQSVFTSQHFSHKTDTDKRGRPVLDSSKRNKHVMQRFYDISDDEEAESDTEVADSSHTNRKNKSSSSDLGGKPRDKARQKHKNKQIESYENSKVKDSDGNPKKQSSNSSILLQNGLDISVQEDEDSNKDTSEEDDDDDLPEFTQEFVIDETEIDHKWNEHNEDTPTVVESTHRLAVCNMDWDFVKAQDLFVLFKSFVPSGGCVKSVTIFPSEFGKERMVEEARLGPKEMREHLTNNHANTSVTEDVRRKKKKTVDQQQIKRSTKEQEATNTEKLREYQLNRMKYYFAVIVCDSVPTAEKIYSECDGREYMLSSVRLDLRFIPDDMTFDDVPKEAFSEEQKILEYAPNRFSSTALSQAKVDVTWDETDFDRLSRRVAGLQQKELESIVEENKFAEVIAPPESDSDEDMRDRPDWLEHAIEDGDGEKVFTEEEKITVYRKLLMDSLKEEGEDKDADEKEYVWQPGLKSSLVKQMQRKEKKEAETGVVSEYLEKKKEKKRKKKEKKMITKEDEEVDDEVGVNGDDVSVSKTKESVDGKAGNKLSVNSDNLKRKRKRADVEDRGSKSELNRKADLELLVMGENDAKEENRDEVGSSKKRKKLKKKKLLEAKDDFQLDVSDARFGALYTSHHFHIDPTASQFKKSKNMASLVNEQIKRRGKYGRPELSSVTQSAAAHDDQSKHTETSRSQLQSLVNSLKLKMKK</sequence>
<feature type="compositionally biased region" description="Acidic residues" evidence="5">
    <location>
        <begin position="74"/>
        <end position="86"/>
    </location>
</feature>
<comment type="similarity">
    <text evidence="2">Belongs to the ESF1 family.</text>
</comment>
<evidence type="ECO:0000313" key="8">
    <source>
        <dbReference type="EMBL" id="CEK80113.1"/>
    </source>
</evidence>
<protein>
    <submittedName>
        <fullName evidence="8">Uncharacterized protein</fullName>
    </submittedName>
</protein>
<feature type="region of interest" description="Disordered" evidence="5">
    <location>
        <begin position="683"/>
        <end position="733"/>
    </location>
</feature>
<feature type="compositionally biased region" description="Low complexity" evidence="5">
    <location>
        <begin position="551"/>
        <end position="560"/>
    </location>
</feature>
<feature type="compositionally biased region" description="Basic and acidic residues" evidence="5">
    <location>
        <begin position="118"/>
        <end position="135"/>
    </location>
</feature>
<feature type="compositionally biased region" description="Basic and acidic residues" evidence="5">
    <location>
        <begin position="613"/>
        <end position="625"/>
    </location>
</feature>
<evidence type="ECO:0000256" key="2">
    <source>
        <dbReference type="ARBA" id="ARBA00009087"/>
    </source>
</evidence>
<dbReference type="GO" id="GO:0005730">
    <property type="term" value="C:nucleolus"/>
    <property type="evidence" value="ECO:0007669"/>
    <property type="project" value="UniProtKB-SubCell"/>
</dbReference>
<feature type="region of interest" description="Disordered" evidence="5">
    <location>
        <begin position="272"/>
        <end position="304"/>
    </location>
</feature>
<evidence type="ECO:0000256" key="4">
    <source>
        <dbReference type="ARBA" id="ARBA00023242"/>
    </source>
</evidence>
<dbReference type="InterPro" id="IPR039754">
    <property type="entry name" value="Esf1"/>
</dbReference>
<feature type="domain" description="ESF1 RRM" evidence="7">
    <location>
        <begin position="205"/>
        <end position="368"/>
    </location>
</feature>
<feature type="region of interest" description="Disordered" evidence="5">
    <location>
        <begin position="38"/>
        <end position="175"/>
    </location>
</feature>
<evidence type="ECO:0000256" key="5">
    <source>
        <dbReference type="SAM" id="MobiDB-lite"/>
    </source>
</evidence>
<dbReference type="PANTHER" id="PTHR12202">
    <property type="entry name" value="ESF1 HOMOLOG"/>
    <property type="match status" value="1"/>
</dbReference>
<accession>A0A0B7AH39</accession>
<dbReference type="Pfam" id="PF08159">
    <property type="entry name" value="NUC153"/>
    <property type="match status" value="1"/>
</dbReference>
<proteinExistence type="inferred from homology"/>
<feature type="compositionally biased region" description="Basic and acidic residues" evidence="5">
    <location>
        <begin position="46"/>
        <end position="62"/>
    </location>
</feature>
<gene>
    <name evidence="8" type="primary">ORF119208</name>
    <name evidence="9" type="synonym">ORF119211</name>
</gene>
<dbReference type="PANTHER" id="PTHR12202:SF0">
    <property type="entry name" value="ESF1 HOMOLOG"/>
    <property type="match status" value="1"/>
</dbReference>
<feature type="compositionally biased region" description="Polar residues" evidence="5">
    <location>
        <begin position="716"/>
        <end position="725"/>
    </location>
</feature>
<dbReference type="InterPro" id="IPR012580">
    <property type="entry name" value="NUC153"/>
</dbReference>
<evidence type="ECO:0000259" key="6">
    <source>
        <dbReference type="Pfam" id="PF08159"/>
    </source>
</evidence>
<dbReference type="EMBL" id="HACG01033248">
    <property type="protein sequence ID" value="CEK80113.1"/>
    <property type="molecule type" value="Transcribed_RNA"/>
</dbReference>
<dbReference type="EMBL" id="HACG01033249">
    <property type="protein sequence ID" value="CEK80114.1"/>
    <property type="molecule type" value="Transcribed_RNA"/>
</dbReference>
<dbReference type="Pfam" id="PF25121">
    <property type="entry name" value="RRM_ESF1"/>
    <property type="match status" value="1"/>
</dbReference>